<evidence type="ECO:0000313" key="3">
    <source>
        <dbReference type="Proteomes" id="UP000755104"/>
    </source>
</evidence>
<name>A0ABS7J5L1_9SPHN</name>
<comment type="caution">
    <text evidence="2">The sequence shown here is derived from an EMBL/GenBank/DDBJ whole genome shotgun (WGS) entry which is preliminary data.</text>
</comment>
<keyword evidence="3" id="KW-1185">Reference proteome</keyword>
<dbReference type="Gene3D" id="3.40.50.1110">
    <property type="entry name" value="SGNH hydrolase"/>
    <property type="match status" value="1"/>
</dbReference>
<keyword evidence="1" id="KW-0732">Signal</keyword>
<dbReference type="GO" id="GO:0016787">
    <property type="term" value="F:hydrolase activity"/>
    <property type="evidence" value="ECO:0007669"/>
    <property type="project" value="UniProtKB-KW"/>
</dbReference>
<feature type="signal peptide" evidence="1">
    <location>
        <begin position="1"/>
        <end position="21"/>
    </location>
</feature>
<organism evidence="2 3">
    <name type="scientific">Qipengyuania qiaonensis</name>
    <dbReference type="NCBI Taxonomy" id="2867240"/>
    <lineage>
        <taxon>Bacteria</taxon>
        <taxon>Pseudomonadati</taxon>
        <taxon>Pseudomonadota</taxon>
        <taxon>Alphaproteobacteria</taxon>
        <taxon>Sphingomonadales</taxon>
        <taxon>Erythrobacteraceae</taxon>
        <taxon>Qipengyuania</taxon>
    </lineage>
</organism>
<gene>
    <name evidence="2" type="ORF">K3174_08745</name>
</gene>
<dbReference type="InterPro" id="IPR036514">
    <property type="entry name" value="SGNH_hydro_sf"/>
</dbReference>
<reference evidence="2 3" key="1">
    <citation type="submission" date="2021-08" db="EMBL/GenBank/DDBJ databases">
        <title>Comparative Genomics Analysis of the Genus Qipengyuania Reveals Extensive Genetic Diversity and Metabolic Versatility, Including the Description of Fifteen Novel Species.</title>
        <authorList>
            <person name="Liu Y."/>
        </authorList>
    </citation>
    <scope>NUCLEOTIDE SEQUENCE [LARGE SCALE GENOMIC DNA]</scope>
    <source>
        <strain evidence="2 3">6D47A</strain>
    </source>
</reference>
<dbReference type="EMBL" id="JAIGNO010000004">
    <property type="protein sequence ID" value="MBX7482618.1"/>
    <property type="molecule type" value="Genomic_DNA"/>
</dbReference>
<evidence type="ECO:0000256" key="1">
    <source>
        <dbReference type="SAM" id="SignalP"/>
    </source>
</evidence>
<feature type="chain" id="PRO_5045404010" evidence="1">
    <location>
        <begin position="22"/>
        <end position="290"/>
    </location>
</feature>
<evidence type="ECO:0000313" key="2">
    <source>
        <dbReference type="EMBL" id="MBX7482618.1"/>
    </source>
</evidence>
<accession>A0ABS7J5L1</accession>
<keyword evidence="2" id="KW-0378">Hydrolase</keyword>
<dbReference type="RefSeq" id="WP_221557874.1">
    <property type="nucleotide sequence ID" value="NZ_JAIGNO010000004.1"/>
</dbReference>
<dbReference type="SUPFAM" id="SSF52266">
    <property type="entry name" value="SGNH hydrolase"/>
    <property type="match status" value="1"/>
</dbReference>
<dbReference type="Proteomes" id="UP000755104">
    <property type="component" value="Unassembled WGS sequence"/>
</dbReference>
<proteinExistence type="predicted"/>
<sequence length="290" mass="32159">MIHLLRVILALLFLGTAPLAAQEEQRILFIGNSFTQGANSAVLRYRPDSVADLNDEGVGGIPALFAEFGRQAGFDWDVSHELQGGTTLGFHRREKGQLIDRLWDVVVMQQYSVLDPDKPADLADTRKDAPALAKMFTAANPEVRVLLMSTWSRADQIYRPEGHWYGKPVGQMAIDLRRAIDLVAREADDIDGVIPVGDAWNRAMLAGLADPNPYDGRDYGKVDLWSYDHYHASAEGSYLEALVVFACVTGYDVRDFGANERAAHELGIEPKMAVALQQIAMQQMEQEATR</sequence>
<protein>
    <submittedName>
        <fullName evidence="2">SGNH/GDSL hydrolase family protein</fullName>
    </submittedName>
</protein>